<dbReference type="SMART" id="SM00850">
    <property type="entry name" value="LytTR"/>
    <property type="match status" value="1"/>
</dbReference>
<comment type="function">
    <text evidence="5">May play the central regulatory role in sporulation. It may be an element of the effector pathway responsible for the activation of sporulation genes in response to nutritional stress. Spo0A may act in concert with spo0H (a sigma factor) to control the expression of some genes that are critical to the sporulation process.</text>
</comment>
<protein>
    <recommendedName>
        <fullName evidence="1">Stage 0 sporulation protein A homolog</fullName>
    </recommendedName>
</protein>
<dbReference type="InterPro" id="IPR046947">
    <property type="entry name" value="LytR-like"/>
</dbReference>
<dbReference type="PANTHER" id="PTHR37299">
    <property type="entry name" value="TRANSCRIPTIONAL REGULATOR-RELATED"/>
    <property type="match status" value="1"/>
</dbReference>
<evidence type="ECO:0000256" key="7">
    <source>
        <dbReference type="PROSITE-ProRule" id="PRU00169"/>
    </source>
</evidence>
<evidence type="ECO:0000256" key="1">
    <source>
        <dbReference type="ARBA" id="ARBA00018672"/>
    </source>
</evidence>
<reference evidence="10 11" key="1">
    <citation type="submission" date="2018-01" db="EMBL/GenBank/DDBJ databases">
        <authorList>
            <person name="Gaut B.S."/>
            <person name="Morton B.R."/>
            <person name="Clegg M.T."/>
            <person name="Duvall M.R."/>
        </authorList>
    </citation>
    <scope>NUCLEOTIDE SEQUENCE [LARGE SCALE GENOMIC DNA]</scope>
    <source>
        <strain evidence="10">GP69</strain>
    </source>
</reference>
<dbReference type="Proteomes" id="UP000236311">
    <property type="component" value="Unassembled WGS sequence"/>
</dbReference>
<dbReference type="AlphaFoldDB" id="A0A2K4ZMQ1"/>
<dbReference type="GO" id="GO:0000156">
    <property type="term" value="F:phosphorelay response regulator activity"/>
    <property type="evidence" value="ECO:0007669"/>
    <property type="project" value="InterPro"/>
</dbReference>
<dbReference type="PANTHER" id="PTHR37299:SF3">
    <property type="entry name" value="STAGE 0 SPORULATION PROTEIN A HOMOLOG"/>
    <property type="match status" value="1"/>
</dbReference>
<keyword evidence="3" id="KW-0902">Two-component regulatory system</keyword>
<feature type="domain" description="HTH LytTR-type" evidence="9">
    <location>
        <begin position="142"/>
        <end position="243"/>
    </location>
</feature>
<organism evidence="10 11">
    <name type="scientific">Acetatifactor muris</name>
    <dbReference type="NCBI Taxonomy" id="879566"/>
    <lineage>
        <taxon>Bacteria</taxon>
        <taxon>Bacillati</taxon>
        <taxon>Bacillota</taxon>
        <taxon>Clostridia</taxon>
        <taxon>Lachnospirales</taxon>
        <taxon>Lachnospiraceae</taxon>
        <taxon>Acetatifactor</taxon>
    </lineage>
</organism>
<sequence>MIGIYLCDDEDIVRHQIQAALEQKILIENYDMKVVCSAAGARELLNAAGEGKQGIYFLDVELKDGEWDGFRLGKELRRRDPHGTLVYITGYGDLVWRTFQYHLEAFDYIVKQQSQTGASAARCLEEIHTHLLEQRRTSEEMFTLRTGDMVRHIPLRDILFFETASIPHHVLLHTSKSRMDFLSSLGELEVQLGDRFIRTHRSYLVAAERIEAVDLKHSKLWVGSRECLLSRAGKSKLHKALPHFI</sequence>
<dbReference type="EMBL" id="OFSM01000030">
    <property type="protein sequence ID" value="SOY31748.1"/>
    <property type="molecule type" value="Genomic_DNA"/>
</dbReference>
<dbReference type="Gene3D" id="2.40.50.1020">
    <property type="entry name" value="LytTr DNA-binding domain"/>
    <property type="match status" value="1"/>
</dbReference>
<evidence type="ECO:0000313" key="11">
    <source>
        <dbReference type="Proteomes" id="UP000236311"/>
    </source>
</evidence>
<keyword evidence="2" id="KW-0963">Cytoplasm</keyword>
<keyword evidence="11" id="KW-1185">Reference proteome</keyword>
<feature type="domain" description="Response regulatory" evidence="8">
    <location>
        <begin position="3"/>
        <end position="126"/>
    </location>
</feature>
<dbReference type="InterPro" id="IPR001789">
    <property type="entry name" value="Sig_transdc_resp-reg_receiver"/>
</dbReference>
<dbReference type="RefSeq" id="WP_103241724.1">
    <property type="nucleotide sequence ID" value="NZ_JANJZD010000031.1"/>
</dbReference>
<dbReference type="Gene3D" id="3.40.50.2300">
    <property type="match status" value="1"/>
</dbReference>
<evidence type="ECO:0000313" key="10">
    <source>
        <dbReference type="EMBL" id="SOY31748.1"/>
    </source>
</evidence>
<dbReference type="PROSITE" id="PS50930">
    <property type="entry name" value="HTH_LYTTR"/>
    <property type="match status" value="1"/>
</dbReference>
<dbReference type="InterPro" id="IPR011006">
    <property type="entry name" value="CheY-like_superfamily"/>
</dbReference>
<evidence type="ECO:0000259" key="8">
    <source>
        <dbReference type="PROSITE" id="PS50110"/>
    </source>
</evidence>
<dbReference type="OrthoDB" id="9809318at2"/>
<comment type="function">
    <text evidence="6">Required for high-level post-exponential phase expression of a series of secreted proteins.</text>
</comment>
<evidence type="ECO:0000256" key="5">
    <source>
        <dbReference type="ARBA" id="ARBA00024867"/>
    </source>
</evidence>
<name>A0A2K4ZMQ1_9FIRM</name>
<dbReference type="SUPFAM" id="SSF52172">
    <property type="entry name" value="CheY-like"/>
    <property type="match status" value="1"/>
</dbReference>
<evidence type="ECO:0000256" key="2">
    <source>
        <dbReference type="ARBA" id="ARBA00022490"/>
    </source>
</evidence>
<keyword evidence="4" id="KW-0010">Activator</keyword>
<dbReference type="InterPro" id="IPR007492">
    <property type="entry name" value="LytTR_DNA-bd_dom"/>
</dbReference>
<feature type="modified residue" description="4-aspartylphosphate" evidence="7">
    <location>
        <position position="59"/>
    </location>
</feature>
<gene>
    <name evidence="10" type="primary">agrA</name>
    <name evidence="10" type="ORF">AMURIS_04496</name>
</gene>
<accession>A0A2K4ZMQ1</accession>
<dbReference type="PROSITE" id="PS50110">
    <property type="entry name" value="RESPONSE_REGULATORY"/>
    <property type="match status" value="1"/>
</dbReference>
<evidence type="ECO:0000259" key="9">
    <source>
        <dbReference type="PROSITE" id="PS50930"/>
    </source>
</evidence>
<proteinExistence type="predicted"/>
<dbReference type="Pfam" id="PF00072">
    <property type="entry name" value="Response_reg"/>
    <property type="match status" value="1"/>
</dbReference>
<evidence type="ECO:0000256" key="3">
    <source>
        <dbReference type="ARBA" id="ARBA00023012"/>
    </source>
</evidence>
<evidence type="ECO:0000256" key="4">
    <source>
        <dbReference type="ARBA" id="ARBA00023159"/>
    </source>
</evidence>
<dbReference type="GO" id="GO:0003677">
    <property type="term" value="F:DNA binding"/>
    <property type="evidence" value="ECO:0007669"/>
    <property type="project" value="InterPro"/>
</dbReference>
<dbReference type="Pfam" id="PF04397">
    <property type="entry name" value="LytTR"/>
    <property type="match status" value="1"/>
</dbReference>
<evidence type="ECO:0000256" key="6">
    <source>
        <dbReference type="ARBA" id="ARBA00037164"/>
    </source>
</evidence>
<dbReference type="SMART" id="SM00448">
    <property type="entry name" value="REC"/>
    <property type="match status" value="1"/>
</dbReference>
<keyword evidence="7" id="KW-0597">Phosphoprotein</keyword>